<feature type="domain" description="HTH arsR-type" evidence="1">
    <location>
        <begin position="11"/>
        <end position="106"/>
    </location>
</feature>
<dbReference type="Gene3D" id="1.10.10.10">
    <property type="entry name" value="Winged helix-like DNA-binding domain superfamily/Winged helix DNA-binding domain"/>
    <property type="match status" value="1"/>
</dbReference>
<organism evidence="2 3">
    <name type="scientific">Asanoa iriomotensis</name>
    <dbReference type="NCBI Taxonomy" id="234613"/>
    <lineage>
        <taxon>Bacteria</taxon>
        <taxon>Bacillati</taxon>
        <taxon>Actinomycetota</taxon>
        <taxon>Actinomycetes</taxon>
        <taxon>Micromonosporales</taxon>
        <taxon>Micromonosporaceae</taxon>
        <taxon>Asanoa</taxon>
    </lineage>
</organism>
<accession>A0ABQ4C0B0</accession>
<protein>
    <submittedName>
        <fullName evidence="2">Transcriptional regulator</fullName>
    </submittedName>
</protein>
<dbReference type="PANTHER" id="PTHR39168:SF1">
    <property type="entry name" value="TRANSCRIPTIONAL REGULATORY PROTEIN"/>
    <property type="match status" value="1"/>
</dbReference>
<reference evidence="2 3" key="1">
    <citation type="submission" date="2021-01" db="EMBL/GenBank/DDBJ databases">
        <title>Whole genome shotgun sequence of Asanoa iriomotensis NBRC 100142.</title>
        <authorList>
            <person name="Komaki H."/>
            <person name="Tamura T."/>
        </authorList>
    </citation>
    <scope>NUCLEOTIDE SEQUENCE [LARGE SCALE GENOMIC DNA]</scope>
    <source>
        <strain evidence="2 3">NBRC 100142</strain>
    </source>
</reference>
<evidence type="ECO:0000313" key="3">
    <source>
        <dbReference type="Proteomes" id="UP000624325"/>
    </source>
</evidence>
<dbReference type="Pfam" id="PF12840">
    <property type="entry name" value="HTH_20"/>
    <property type="match status" value="1"/>
</dbReference>
<dbReference type="InterPro" id="IPR011991">
    <property type="entry name" value="ArsR-like_HTH"/>
</dbReference>
<dbReference type="InterPro" id="IPR036388">
    <property type="entry name" value="WH-like_DNA-bd_sf"/>
</dbReference>
<dbReference type="PROSITE" id="PS50987">
    <property type="entry name" value="HTH_ARSR_2"/>
    <property type="match status" value="1"/>
</dbReference>
<sequence>MRPELSRAYGCRMTTDVDLAAVARLIAEPARAAMLDALLSGTALAAGELARSARVRPSTASGHLAQLVDGGLVEVADSGRHRYFRLASPDVAHALEALGAISPPRPVRSLRQSRTDEAMTYARTCYDHLAGVVAVALVDAFVSDSVLTAGGDGFVLTPSGAEALADAGVDVAGARSSRRAFARSCLDFTERRPHLAGALGAAVCAHALAEGWFVRRAPGHRALRITDEGRRQLAKRWRIEAP</sequence>
<proteinExistence type="predicted"/>
<evidence type="ECO:0000259" key="1">
    <source>
        <dbReference type="PROSITE" id="PS50987"/>
    </source>
</evidence>
<dbReference type="SMART" id="SM00418">
    <property type="entry name" value="HTH_ARSR"/>
    <property type="match status" value="1"/>
</dbReference>
<dbReference type="InterPro" id="IPR001845">
    <property type="entry name" value="HTH_ArsR_DNA-bd_dom"/>
</dbReference>
<dbReference type="InterPro" id="IPR036390">
    <property type="entry name" value="WH_DNA-bd_sf"/>
</dbReference>
<dbReference type="SUPFAM" id="SSF46785">
    <property type="entry name" value="Winged helix' DNA-binding domain"/>
    <property type="match status" value="1"/>
</dbReference>
<keyword evidence="3" id="KW-1185">Reference proteome</keyword>
<dbReference type="InterPro" id="IPR052543">
    <property type="entry name" value="HTH_Metal-responsive_Reg"/>
</dbReference>
<comment type="caution">
    <text evidence="2">The sequence shown here is derived from an EMBL/GenBank/DDBJ whole genome shotgun (WGS) entry which is preliminary data.</text>
</comment>
<dbReference type="PANTHER" id="PTHR39168">
    <property type="entry name" value="TRANSCRIPTIONAL REGULATOR-RELATED"/>
    <property type="match status" value="1"/>
</dbReference>
<gene>
    <name evidence="2" type="ORF">Air01nite_23040</name>
</gene>
<name>A0ABQ4C0B0_9ACTN</name>
<dbReference type="EMBL" id="BONC01000013">
    <property type="protein sequence ID" value="GIF56209.1"/>
    <property type="molecule type" value="Genomic_DNA"/>
</dbReference>
<dbReference type="Proteomes" id="UP000624325">
    <property type="component" value="Unassembled WGS sequence"/>
</dbReference>
<dbReference type="CDD" id="cd00090">
    <property type="entry name" value="HTH_ARSR"/>
    <property type="match status" value="1"/>
</dbReference>
<evidence type="ECO:0000313" key="2">
    <source>
        <dbReference type="EMBL" id="GIF56209.1"/>
    </source>
</evidence>